<dbReference type="Pfam" id="PF13855">
    <property type="entry name" value="LRR_8"/>
    <property type="match status" value="1"/>
</dbReference>
<dbReference type="SUPFAM" id="SSF53474">
    <property type="entry name" value="alpha/beta-Hydrolases"/>
    <property type="match status" value="1"/>
</dbReference>
<feature type="domain" description="Disease resistance R13L4/SHOC-2-like LRR" evidence="4">
    <location>
        <begin position="167"/>
        <end position="250"/>
    </location>
</feature>
<name>A0A061RCG5_9CHLO</name>
<dbReference type="InterPro" id="IPR001611">
    <property type="entry name" value="Leu-rich_rpt"/>
</dbReference>
<keyword evidence="2" id="KW-0433">Leucine-rich repeat</keyword>
<dbReference type="PROSITE" id="PS51450">
    <property type="entry name" value="LRR"/>
    <property type="match status" value="2"/>
</dbReference>
<reference evidence="5" key="1">
    <citation type="submission" date="2014-05" db="EMBL/GenBank/DDBJ databases">
        <title>The transcriptome of the halophilic microalga Tetraselmis sp. GSL018 isolated from the Great Salt Lake, Utah.</title>
        <authorList>
            <person name="Jinkerson R.E."/>
            <person name="D'Adamo S."/>
            <person name="Posewitz M.C."/>
        </authorList>
    </citation>
    <scope>NUCLEOTIDE SEQUENCE</scope>
    <source>
        <strain evidence="5">GSL018</strain>
    </source>
</reference>
<accession>A0A061RCG5</accession>
<protein>
    <submittedName>
        <fullName evidence="5">Leucine rich repeat protein</fullName>
    </submittedName>
</protein>
<dbReference type="InterPro" id="IPR032675">
    <property type="entry name" value="LRR_dom_sf"/>
</dbReference>
<evidence type="ECO:0000256" key="2">
    <source>
        <dbReference type="ARBA" id="ARBA00022614"/>
    </source>
</evidence>
<dbReference type="GO" id="GO:0005930">
    <property type="term" value="C:axoneme"/>
    <property type="evidence" value="ECO:0007669"/>
    <property type="project" value="UniProtKB-SubCell"/>
</dbReference>
<dbReference type="InterPro" id="IPR050216">
    <property type="entry name" value="LRR_domain-containing"/>
</dbReference>
<evidence type="ECO:0000256" key="1">
    <source>
        <dbReference type="ARBA" id="ARBA00004430"/>
    </source>
</evidence>
<gene>
    <name evidence="5" type="ORF">TSPGSL018_8606</name>
</gene>
<dbReference type="PANTHER" id="PTHR48051:SF25">
    <property type="entry name" value="LEUCINE RICH REPEAT PROTEIN"/>
    <property type="match status" value="1"/>
</dbReference>
<dbReference type="InterPro" id="IPR003591">
    <property type="entry name" value="Leu-rich_rpt_typical-subtyp"/>
</dbReference>
<evidence type="ECO:0000259" key="4">
    <source>
        <dbReference type="Pfam" id="PF23598"/>
    </source>
</evidence>
<dbReference type="InterPro" id="IPR055414">
    <property type="entry name" value="LRR_R13L4/SHOC2-like"/>
</dbReference>
<dbReference type="SUPFAM" id="SSF52058">
    <property type="entry name" value="L domain-like"/>
    <property type="match status" value="1"/>
</dbReference>
<dbReference type="SMART" id="SM00369">
    <property type="entry name" value="LRR_TYP"/>
    <property type="match status" value="9"/>
</dbReference>
<evidence type="ECO:0000313" key="5">
    <source>
        <dbReference type="EMBL" id="JAC68484.1"/>
    </source>
</evidence>
<dbReference type="AlphaFoldDB" id="A0A061RCG5"/>
<dbReference type="SMART" id="SM00368">
    <property type="entry name" value="LRR_RI"/>
    <property type="match status" value="4"/>
</dbReference>
<evidence type="ECO:0000256" key="3">
    <source>
        <dbReference type="ARBA" id="ARBA00022737"/>
    </source>
</evidence>
<dbReference type="Gene3D" id="3.80.10.10">
    <property type="entry name" value="Ribonuclease Inhibitor"/>
    <property type="match status" value="1"/>
</dbReference>
<sequence>MKLSKTNLCGNKSSTNFFGRGCRPAEIHAPYQITGCSLKTLYLPRKFFPATERTRRFARPRGTAAFAANRAVEIKISIAKGTDKLDLSELDLTDIPDEVFSLENLQELSLAGNRLQSLPPRIGELKSLQRLQLSGNQLDRLPAQIGLLSCLEGLWLHGNLLSRLPDEVCELGSLRVLSLAGNRLEELPQGIGALSELEELSAPGNLLRCLPESVGGLKRLRKLALHGNQLDSLPSSIGGLERLKELWLMGNQLTEVPSAIGALASLRELSLADNALCSAPEEIRSLEGLQSLWLYGNRLPHFPCRPGDLPSLKHLWVEGNPLADEESRQLVEGIGQAPQLRALGLDMKQVAALGPQQLEPAAAAEVLQVSRIAGRDVAAGECPPRGYFKLSEGRQLHKEGSPKVLVVAFGSAPGVPNWAGLLRRVAREAEQAVAGKFDVLYVVDPCRSWYGGGDSGADAYRQRLSAAVEGYDEVVMIGDSMGATAALLFSELATHVHSFCPQVDLARASIRPGMPERWLAALRDNLLAAVEASPAQITVHCGNWQHDLDQAVIVEPRADLRVYDVYSHRLAVQLDAQGRLLPIIRDTVFAAMRDKSDVRLSNLL</sequence>
<keyword evidence="3" id="KW-0677">Repeat</keyword>
<proteinExistence type="predicted"/>
<organism evidence="5">
    <name type="scientific">Tetraselmis sp. GSL018</name>
    <dbReference type="NCBI Taxonomy" id="582737"/>
    <lineage>
        <taxon>Eukaryota</taxon>
        <taxon>Viridiplantae</taxon>
        <taxon>Chlorophyta</taxon>
        <taxon>core chlorophytes</taxon>
        <taxon>Chlorodendrophyceae</taxon>
        <taxon>Chlorodendrales</taxon>
        <taxon>Chlorodendraceae</taxon>
        <taxon>Tetraselmis</taxon>
    </lineage>
</organism>
<dbReference type="InterPro" id="IPR029058">
    <property type="entry name" value="AB_hydrolase_fold"/>
</dbReference>
<dbReference type="EMBL" id="GBEZ01017895">
    <property type="protein sequence ID" value="JAC68484.1"/>
    <property type="molecule type" value="Transcribed_RNA"/>
</dbReference>
<dbReference type="SMART" id="SM00364">
    <property type="entry name" value="LRR_BAC"/>
    <property type="match status" value="6"/>
</dbReference>
<dbReference type="Pfam" id="PF23598">
    <property type="entry name" value="LRR_14"/>
    <property type="match status" value="1"/>
</dbReference>
<dbReference type="PANTHER" id="PTHR48051">
    <property type="match status" value="1"/>
</dbReference>
<comment type="subcellular location">
    <subcellularLocation>
        <location evidence="1">Cytoplasm</location>
        <location evidence="1">Cytoskeleton</location>
        <location evidence="1">Cilium axoneme</location>
    </subcellularLocation>
</comment>